<dbReference type="Pfam" id="PF00300">
    <property type="entry name" value="His_Phos_1"/>
    <property type="match status" value="1"/>
</dbReference>
<dbReference type="InterPro" id="IPR050275">
    <property type="entry name" value="PGM_Phosphatase"/>
</dbReference>
<dbReference type="InterPro" id="IPR013078">
    <property type="entry name" value="His_Pase_superF_clade-1"/>
</dbReference>
<dbReference type="Proteomes" id="UP000230431">
    <property type="component" value="Unassembled WGS sequence"/>
</dbReference>
<dbReference type="EMBL" id="PCYK01000020">
    <property type="protein sequence ID" value="PIR45925.1"/>
    <property type="molecule type" value="Genomic_DNA"/>
</dbReference>
<accession>A0A2H0RJH1</accession>
<dbReference type="CDD" id="cd07067">
    <property type="entry name" value="HP_PGM_like"/>
    <property type="match status" value="1"/>
</dbReference>
<protein>
    <recommendedName>
        <fullName evidence="3">Histidine phosphatase family protein</fullName>
    </recommendedName>
</protein>
<dbReference type="InterPro" id="IPR029033">
    <property type="entry name" value="His_PPase_superfam"/>
</dbReference>
<organism evidence="1 2">
    <name type="scientific">Candidatus Vogelbacteria bacterium CG10_big_fil_rev_8_21_14_0_10_49_38</name>
    <dbReference type="NCBI Taxonomy" id="1975043"/>
    <lineage>
        <taxon>Bacteria</taxon>
        <taxon>Candidatus Vogeliibacteriota</taxon>
    </lineage>
</organism>
<dbReference type="SMART" id="SM00855">
    <property type="entry name" value="PGAM"/>
    <property type="match status" value="1"/>
</dbReference>
<dbReference type="Gene3D" id="3.40.50.1240">
    <property type="entry name" value="Phosphoglycerate mutase-like"/>
    <property type="match status" value="1"/>
</dbReference>
<comment type="caution">
    <text evidence="1">The sequence shown here is derived from an EMBL/GenBank/DDBJ whole genome shotgun (WGS) entry which is preliminary data.</text>
</comment>
<gene>
    <name evidence="1" type="ORF">COV08_02455</name>
</gene>
<dbReference type="GO" id="GO:0005737">
    <property type="term" value="C:cytoplasm"/>
    <property type="evidence" value="ECO:0007669"/>
    <property type="project" value="TreeGrafter"/>
</dbReference>
<dbReference type="AlphaFoldDB" id="A0A2H0RJH1"/>
<sequence length="210" mass="24231">MKVYFVRHGQSNPRDFLSYEEAGEVGLSSFGEKQVRALAKTLRKYTIEKIYVSPLRRARETANIVSAGNIPVIVDERLKEWRISNSLTGRAYKEMRIRMQKERNFSPDDGEAFNECAKRFISFLEDILEEEDEPIVVVGHALIFQSALVTLCKLEHIPAIDEGSLSLLEGNGGVWRIVFLNKRPWFYDRLWRGAKAKIQKIFRRSISYGS</sequence>
<dbReference type="SUPFAM" id="SSF53254">
    <property type="entry name" value="Phosphoglycerate mutase-like"/>
    <property type="match status" value="1"/>
</dbReference>
<evidence type="ECO:0000313" key="1">
    <source>
        <dbReference type="EMBL" id="PIR45925.1"/>
    </source>
</evidence>
<dbReference type="PANTHER" id="PTHR48100">
    <property type="entry name" value="BROAD-SPECIFICITY PHOSPHATASE YOR283W-RELATED"/>
    <property type="match status" value="1"/>
</dbReference>
<proteinExistence type="predicted"/>
<dbReference type="GO" id="GO:0016791">
    <property type="term" value="F:phosphatase activity"/>
    <property type="evidence" value="ECO:0007669"/>
    <property type="project" value="TreeGrafter"/>
</dbReference>
<reference evidence="1 2" key="1">
    <citation type="submission" date="2017-09" db="EMBL/GenBank/DDBJ databases">
        <title>Depth-based differentiation of microbial function through sediment-hosted aquifers and enrichment of novel symbionts in the deep terrestrial subsurface.</title>
        <authorList>
            <person name="Probst A.J."/>
            <person name="Ladd B."/>
            <person name="Jarett J.K."/>
            <person name="Geller-Mcgrath D.E."/>
            <person name="Sieber C.M."/>
            <person name="Emerson J.B."/>
            <person name="Anantharaman K."/>
            <person name="Thomas B.C."/>
            <person name="Malmstrom R."/>
            <person name="Stieglmeier M."/>
            <person name="Klingl A."/>
            <person name="Woyke T."/>
            <person name="Ryan C.M."/>
            <person name="Banfield J.F."/>
        </authorList>
    </citation>
    <scope>NUCLEOTIDE SEQUENCE [LARGE SCALE GENOMIC DNA]</scope>
    <source>
        <strain evidence="1">CG10_big_fil_rev_8_21_14_0_10_49_38</strain>
    </source>
</reference>
<evidence type="ECO:0000313" key="2">
    <source>
        <dbReference type="Proteomes" id="UP000230431"/>
    </source>
</evidence>
<evidence type="ECO:0008006" key="3">
    <source>
        <dbReference type="Google" id="ProtNLM"/>
    </source>
</evidence>
<dbReference type="PANTHER" id="PTHR48100:SF1">
    <property type="entry name" value="HISTIDINE PHOSPHATASE FAMILY PROTEIN-RELATED"/>
    <property type="match status" value="1"/>
</dbReference>
<name>A0A2H0RJH1_9BACT</name>